<evidence type="ECO:0000313" key="3">
    <source>
        <dbReference type="Proteomes" id="UP001376459"/>
    </source>
</evidence>
<feature type="transmembrane region" description="Helical" evidence="1">
    <location>
        <begin position="12"/>
        <end position="32"/>
    </location>
</feature>
<name>A0ABU8UPQ0_9ACTN</name>
<gene>
    <name evidence="2" type="ORF">WKI71_28145</name>
</gene>
<reference evidence="2 3" key="1">
    <citation type="submission" date="2024-03" db="EMBL/GenBank/DDBJ databases">
        <title>Novel Streptomyces species of biotechnological and ecological value are a feature of Machair soil.</title>
        <authorList>
            <person name="Prole J.R."/>
            <person name="Goodfellow M."/>
            <person name="Allenby N."/>
            <person name="Ward A.C."/>
        </authorList>
    </citation>
    <scope>NUCLEOTIDE SEQUENCE [LARGE SCALE GENOMIC DNA]</scope>
    <source>
        <strain evidence="2 3">MS1.AVA.1</strain>
    </source>
</reference>
<comment type="caution">
    <text evidence="2">The sequence shown here is derived from an EMBL/GenBank/DDBJ whole genome shotgun (WGS) entry which is preliminary data.</text>
</comment>
<sequence>MKRNVKRTALGVLLALVIAGYVLLLWRGPWWIDGEHLRTQDLQPADGVVITGFRTMLVALGAGAVAAFGLYYTHRNHQLAQQQYEQGQAQFLLAQKQFTHSQEQFSHTQAKDREQAEITREGQVTERYVEAIKLLSSGNLTQRLGGIYSLERIMWDSDKDRSTAVEVLAAFIRERAAIRDSDESGNGKNPEEDVQAALTVLGRRPIHEENTDFIDLRRTDLRGANLADAVLDHVDMERCLLQGASFYRAYLRCADFSEATLTGAHFMDARIGAARFILADMTGVSLWKAEGADVDFTGANMEGVKLIRCELPTASFLRASLANAEIDDAVLKGVDLRHADLRTAKGVTSKILESARCDDETLLPELSTKPSEAAG</sequence>
<dbReference type="Gene3D" id="2.160.20.80">
    <property type="entry name" value="E3 ubiquitin-protein ligase SopA"/>
    <property type="match status" value="1"/>
</dbReference>
<dbReference type="InterPro" id="IPR001646">
    <property type="entry name" value="5peptide_repeat"/>
</dbReference>
<dbReference type="PANTHER" id="PTHR14136">
    <property type="entry name" value="BTB_POZ DOMAIN-CONTAINING PROTEIN KCTD9"/>
    <property type="match status" value="1"/>
</dbReference>
<keyword evidence="1" id="KW-0812">Transmembrane</keyword>
<feature type="transmembrane region" description="Helical" evidence="1">
    <location>
        <begin position="52"/>
        <end position="72"/>
    </location>
</feature>
<dbReference type="PANTHER" id="PTHR14136:SF17">
    <property type="entry name" value="BTB_POZ DOMAIN-CONTAINING PROTEIN KCTD9"/>
    <property type="match status" value="1"/>
</dbReference>
<protein>
    <submittedName>
        <fullName evidence="2">Pentapeptide repeat-containing protein</fullName>
    </submittedName>
</protein>
<evidence type="ECO:0000313" key="2">
    <source>
        <dbReference type="EMBL" id="MEJ8670873.1"/>
    </source>
</evidence>
<dbReference type="SUPFAM" id="SSF141571">
    <property type="entry name" value="Pentapeptide repeat-like"/>
    <property type="match status" value="1"/>
</dbReference>
<keyword evidence="1" id="KW-1133">Transmembrane helix</keyword>
<organism evidence="2 3">
    <name type="scientific">Streptomyces machairae</name>
    <dbReference type="NCBI Taxonomy" id="3134109"/>
    <lineage>
        <taxon>Bacteria</taxon>
        <taxon>Bacillati</taxon>
        <taxon>Actinomycetota</taxon>
        <taxon>Actinomycetes</taxon>
        <taxon>Kitasatosporales</taxon>
        <taxon>Streptomycetaceae</taxon>
        <taxon>Streptomyces</taxon>
    </lineage>
</organism>
<proteinExistence type="predicted"/>
<dbReference type="Pfam" id="PF00805">
    <property type="entry name" value="Pentapeptide"/>
    <property type="match status" value="3"/>
</dbReference>
<keyword evidence="3" id="KW-1185">Reference proteome</keyword>
<dbReference type="InterPro" id="IPR051082">
    <property type="entry name" value="Pentapeptide-BTB/POZ_domain"/>
</dbReference>
<dbReference type="EMBL" id="JBBKAK010000001">
    <property type="protein sequence ID" value="MEJ8670873.1"/>
    <property type="molecule type" value="Genomic_DNA"/>
</dbReference>
<accession>A0ABU8UPQ0</accession>
<evidence type="ECO:0000256" key="1">
    <source>
        <dbReference type="SAM" id="Phobius"/>
    </source>
</evidence>
<keyword evidence="1" id="KW-0472">Membrane</keyword>
<dbReference type="Proteomes" id="UP001376459">
    <property type="component" value="Unassembled WGS sequence"/>
</dbReference>